<dbReference type="AlphaFoldDB" id="A0A7J8B7A5"/>
<feature type="signal peptide" evidence="2">
    <location>
        <begin position="1"/>
        <end position="24"/>
    </location>
</feature>
<organism evidence="3 4">
    <name type="scientific">Rousettus aegyptiacus</name>
    <name type="common">Egyptian fruit bat</name>
    <name type="synonym">Pteropus aegyptiacus</name>
    <dbReference type="NCBI Taxonomy" id="9407"/>
    <lineage>
        <taxon>Eukaryota</taxon>
        <taxon>Metazoa</taxon>
        <taxon>Chordata</taxon>
        <taxon>Craniata</taxon>
        <taxon>Vertebrata</taxon>
        <taxon>Euteleostomi</taxon>
        <taxon>Mammalia</taxon>
        <taxon>Eutheria</taxon>
        <taxon>Laurasiatheria</taxon>
        <taxon>Chiroptera</taxon>
        <taxon>Yinpterochiroptera</taxon>
        <taxon>Pteropodoidea</taxon>
        <taxon>Pteropodidae</taxon>
        <taxon>Rousettinae</taxon>
        <taxon>Rousettus</taxon>
    </lineage>
</organism>
<feature type="region of interest" description="Disordered" evidence="1">
    <location>
        <begin position="27"/>
        <end position="47"/>
    </location>
</feature>
<protein>
    <submittedName>
        <fullName evidence="3">Uncharacterized protein</fullName>
    </submittedName>
</protein>
<evidence type="ECO:0000313" key="4">
    <source>
        <dbReference type="Proteomes" id="UP000593571"/>
    </source>
</evidence>
<proteinExistence type="predicted"/>
<comment type="caution">
    <text evidence="3">The sequence shown here is derived from an EMBL/GenBank/DDBJ whole genome shotgun (WGS) entry which is preliminary data.</text>
</comment>
<evidence type="ECO:0000256" key="1">
    <source>
        <dbReference type="SAM" id="MobiDB-lite"/>
    </source>
</evidence>
<dbReference type="Proteomes" id="UP000593571">
    <property type="component" value="Unassembled WGS sequence"/>
</dbReference>
<sequence>MNLRIRNSAVLVVVVLMHLPLGFAATPRGRCRHSPHAPRSALRRDPRPTAFVTTDATGGHAASSPPHRGRCWGSRAEVCAHCVRSGEWILVACGQRFSGSALHKDPPPPATPLRRTRTFPPPPWAPPFRNVLDSGSVSGQPFRTAALPSSQCVWGSSGSLRGFAARLFVALDDRPSSVSDTVYLFPRLLGGVLVAYMFRQ</sequence>
<accession>A0A7J8B7A5</accession>
<name>A0A7J8B7A5_ROUAE</name>
<feature type="chain" id="PRO_5029517013" evidence="2">
    <location>
        <begin position="25"/>
        <end position="200"/>
    </location>
</feature>
<keyword evidence="2" id="KW-0732">Signal</keyword>
<gene>
    <name evidence="3" type="ORF">HJG63_010042</name>
</gene>
<keyword evidence="4" id="KW-1185">Reference proteome</keyword>
<dbReference type="EMBL" id="JACASE010000019">
    <property type="protein sequence ID" value="KAF6394717.1"/>
    <property type="molecule type" value="Genomic_DNA"/>
</dbReference>
<evidence type="ECO:0000313" key="3">
    <source>
        <dbReference type="EMBL" id="KAF6394717.1"/>
    </source>
</evidence>
<reference evidence="3 4" key="1">
    <citation type="journal article" date="2020" name="Nature">
        <title>Six reference-quality genomes reveal evolution of bat adaptations.</title>
        <authorList>
            <person name="Jebb D."/>
            <person name="Huang Z."/>
            <person name="Pippel M."/>
            <person name="Hughes G.M."/>
            <person name="Lavrichenko K."/>
            <person name="Devanna P."/>
            <person name="Winkler S."/>
            <person name="Jermiin L.S."/>
            <person name="Skirmuntt E.C."/>
            <person name="Katzourakis A."/>
            <person name="Burkitt-Gray L."/>
            <person name="Ray D.A."/>
            <person name="Sullivan K.A.M."/>
            <person name="Roscito J.G."/>
            <person name="Kirilenko B.M."/>
            <person name="Davalos L.M."/>
            <person name="Corthals A.P."/>
            <person name="Power M.L."/>
            <person name="Jones G."/>
            <person name="Ransome R.D."/>
            <person name="Dechmann D.K.N."/>
            <person name="Locatelli A.G."/>
            <person name="Puechmaille S.J."/>
            <person name="Fedrigo O."/>
            <person name="Jarvis E.D."/>
            <person name="Hiller M."/>
            <person name="Vernes S.C."/>
            <person name="Myers E.W."/>
            <person name="Teeling E.C."/>
        </authorList>
    </citation>
    <scope>NUCLEOTIDE SEQUENCE [LARGE SCALE GENOMIC DNA]</scope>
    <source>
        <strain evidence="3">MRouAeg1</strain>
        <tissue evidence="3">Muscle</tissue>
    </source>
</reference>
<evidence type="ECO:0000256" key="2">
    <source>
        <dbReference type="SAM" id="SignalP"/>
    </source>
</evidence>